<dbReference type="STRING" id="1884381.SAMN05518846_107236"/>
<dbReference type="SUPFAM" id="SSF56219">
    <property type="entry name" value="DNase I-like"/>
    <property type="match status" value="1"/>
</dbReference>
<dbReference type="Gene3D" id="3.60.10.10">
    <property type="entry name" value="Endonuclease/exonuclease/phosphatase"/>
    <property type="match status" value="1"/>
</dbReference>
<keyword evidence="3" id="KW-0269">Exonuclease</keyword>
<name>A0A1I3VYL9_9BACL</name>
<keyword evidence="1" id="KW-0732">Signal</keyword>
<feature type="signal peptide" evidence="1">
    <location>
        <begin position="1"/>
        <end position="21"/>
    </location>
</feature>
<protein>
    <submittedName>
        <fullName evidence="3">Metal-dependent hydrolase, endonuclease/exonuclease/phosphatase family</fullName>
    </submittedName>
</protein>
<keyword evidence="3" id="KW-0378">Hydrolase</keyword>
<dbReference type="AlphaFoldDB" id="A0A1I3VYL9"/>
<dbReference type="GO" id="GO:0004527">
    <property type="term" value="F:exonuclease activity"/>
    <property type="evidence" value="ECO:0007669"/>
    <property type="project" value="UniProtKB-KW"/>
</dbReference>
<dbReference type="Pfam" id="PF03372">
    <property type="entry name" value="Exo_endo_phos"/>
    <property type="match status" value="1"/>
</dbReference>
<proteinExistence type="predicted"/>
<evidence type="ECO:0000313" key="3">
    <source>
        <dbReference type="EMBL" id="SFK00043.1"/>
    </source>
</evidence>
<gene>
    <name evidence="3" type="ORF">SAMN05518846_107236</name>
</gene>
<dbReference type="InterPro" id="IPR051916">
    <property type="entry name" value="GPI-anchor_lipid_remodeler"/>
</dbReference>
<keyword evidence="4" id="KW-1185">Reference proteome</keyword>
<dbReference type="InterPro" id="IPR036691">
    <property type="entry name" value="Endo/exonu/phosph_ase_sf"/>
</dbReference>
<dbReference type="PANTHER" id="PTHR14859">
    <property type="entry name" value="CALCOFLUOR WHITE HYPERSENSITIVE PROTEIN PRECURSOR"/>
    <property type="match status" value="1"/>
</dbReference>
<evidence type="ECO:0000313" key="4">
    <source>
        <dbReference type="Proteomes" id="UP000198915"/>
    </source>
</evidence>
<reference evidence="4" key="1">
    <citation type="submission" date="2016-10" db="EMBL/GenBank/DDBJ databases">
        <authorList>
            <person name="Varghese N."/>
            <person name="Submissions S."/>
        </authorList>
    </citation>
    <scope>NUCLEOTIDE SEQUENCE [LARGE SCALE GENOMIC DNA]</scope>
    <source>
        <strain evidence="4">OK042</strain>
    </source>
</reference>
<organism evidence="3 4">
    <name type="scientific">Brevibacillus centrosporus</name>
    <dbReference type="NCBI Taxonomy" id="54910"/>
    <lineage>
        <taxon>Bacteria</taxon>
        <taxon>Bacillati</taxon>
        <taxon>Bacillota</taxon>
        <taxon>Bacilli</taxon>
        <taxon>Bacillales</taxon>
        <taxon>Paenibacillaceae</taxon>
        <taxon>Brevibacillus</taxon>
    </lineage>
</organism>
<dbReference type="Proteomes" id="UP000198915">
    <property type="component" value="Unassembled WGS sequence"/>
</dbReference>
<dbReference type="EMBL" id="FORT01000007">
    <property type="protein sequence ID" value="SFK00043.1"/>
    <property type="molecule type" value="Genomic_DNA"/>
</dbReference>
<accession>A0A1I3VYL9</accession>
<dbReference type="RefSeq" id="WP_092268838.1">
    <property type="nucleotide sequence ID" value="NZ_FORT01000007.1"/>
</dbReference>
<sequence length="280" mass="30971">MRKKWLSLTLCLTFFAFPSGGTLVHNLPASAAPTMSDYEHTLSVVTYNIRGCRTDDGTADPALIISALEPLHADLIALQEVDVRLPRSGFVNQLATIAAGMNMNYAYGPSIDFVIGQYGNALLSKYPIQQADMVALPSQWEPRSLLDVTVNWDGEPLHVLVTHLGVKKSEHSEQTESLLTYLNEQSYKTSLLLGDFNMLPGDPSLDSLRAFYKDPLYEENLGLRTLKHPVVPREIDRILHSPDLTYMDAAAPAVGPSDHYPLQMHLTRSSLLTQEAASSY</sequence>
<dbReference type="GO" id="GO:0016020">
    <property type="term" value="C:membrane"/>
    <property type="evidence" value="ECO:0007669"/>
    <property type="project" value="GOC"/>
</dbReference>
<dbReference type="GO" id="GO:0006506">
    <property type="term" value="P:GPI anchor biosynthetic process"/>
    <property type="evidence" value="ECO:0007669"/>
    <property type="project" value="TreeGrafter"/>
</dbReference>
<dbReference type="PANTHER" id="PTHR14859:SF15">
    <property type="entry name" value="ENDONUCLEASE_EXONUCLEASE_PHOSPHATASE DOMAIN-CONTAINING PROTEIN"/>
    <property type="match status" value="1"/>
</dbReference>
<dbReference type="InterPro" id="IPR005135">
    <property type="entry name" value="Endo/exonuclease/phosphatase"/>
</dbReference>
<keyword evidence="3" id="KW-0540">Nuclease</keyword>
<feature type="chain" id="PRO_5038589807" evidence="1">
    <location>
        <begin position="22"/>
        <end position="280"/>
    </location>
</feature>
<feature type="domain" description="Endonuclease/exonuclease/phosphatase" evidence="2">
    <location>
        <begin position="45"/>
        <end position="259"/>
    </location>
</feature>
<dbReference type="GO" id="GO:0004519">
    <property type="term" value="F:endonuclease activity"/>
    <property type="evidence" value="ECO:0007669"/>
    <property type="project" value="UniProtKB-KW"/>
</dbReference>
<evidence type="ECO:0000256" key="1">
    <source>
        <dbReference type="SAM" id="SignalP"/>
    </source>
</evidence>
<evidence type="ECO:0000259" key="2">
    <source>
        <dbReference type="Pfam" id="PF03372"/>
    </source>
</evidence>
<keyword evidence="3" id="KW-0255">Endonuclease</keyword>